<evidence type="ECO:0000313" key="4">
    <source>
        <dbReference type="Proteomes" id="UP001528823"/>
    </source>
</evidence>
<dbReference type="EMBL" id="JAPMOU010000007">
    <property type="protein sequence ID" value="MDE1461910.1"/>
    <property type="molecule type" value="Genomic_DNA"/>
</dbReference>
<evidence type="ECO:0000256" key="1">
    <source>
        <dbReference type="SAM" id="SignalP"/>
    </source>
</evidence>
<name>A0ABT5U6U3_9GAMM</name>
<feature type="domain" description="Ice-binding protein C-terminal" evidence="2">
    <location>
        <begin position="231"/>
        <end position="253"/>
    </location>
</feature>
<protein>
    <submittedName>
        <fullName evidence="3">PEP-CTERM sorting domain-containing protein</fullName>
    </submittedName>
</protein>
<proteinExistence type="predicted"/>
<keyword evidence="4" id="KW-1185">Reference proteome</keyword>
<dbReference type="Proteomes" id="UP001528823">
    <property type="component" value="Unassembled WGS sequence"/>
</dbReference>
<evidence type="ECO:0000259" key="2">
    <source>
        <dbReference type="Pfam" id="PF07589"/>
    </source>
</evidence>
<organism evidence="3 4">
    <name type="scientific">Spartinivicinus poritis</name>
    <dbReference type="NCBI Taxonomy" id="2994640"/>
    <lineage>
        <taxon>Bacteria</taxon>
        <taxon>Pseudomonadati</taxon>
        <taxon>Pseudomonadota</taxon>
        <taxon>Gammaproteobacteria</taxon>
        <taxon>Oceanospirillales</taxon>
        <taxon>Zooshikellaceae</taxon>
        <taxon>Spartinivicinus</taxon>
    </lineage>
</organism>
<feature type="signal peptide" evidence="1">
    <location>
        <begin position="1"/>
        <end position="21"/>
    </location>
</feature>
<reference evidence="3 4" key="1">
    <citation type="submission" date="2022-11" db="EMBL/GenBank/DDBJ databases">
        <title>Spartinivicinus poritis sp. nov., isolated from scleractinian coral Porites lutea.</title>
        <authorList>
            <person name="Zhang G."/>
            <person name="Cai L."/>
            <person name="Wei Q."/>
        </authorList>
    </citation>
    <scope>NUCLEOTIDE SEQUENCE [LARGE SCALE GENOMIC DNA]</scope>
    <source>
        <strain evidence="3 4">A2-2</strain>
    </source>
</reference>
<comment type="caution">
    <text evidence="3">The sequence shown here is derived from an EMBL/GenBank/DDBJ whole genome shotgun (WGS) entry which is preliminary data.</text>
</comment>
<dbReference type="Pfam" id="PF07589">
    <property type="entry name" value="PEP-CTERM"/>
    <property type="match status" value="1"/>
</dbReference>
<feature type="chain" id="PRO_5046508166" evidence="1">
    <location>
        <begin position="22"/>
        <end position="253"/>
    </location>
</feature>
<gene>
    <name evidence="3" type="ORF">ORQ98_07995</name>
</gene>
<accession>A0ABT5U6U3</accession>
<dbReference type="RefSeq" id="WP_274688269.1">
    <property type="nucleotide sequence ID" value="NZ_JAPMOU010000007.1"/>
</dbReference>
<dbReference type="InterPro" id="IPR013424">
    <property type="entry name" value="Ice-binding_C"/>
</dbReference>
<keyword evidence="1" id="KW-0732">Signal</keyword>
<sequence length="253" mass="27245">MNKSALIGAAISFAISTQAMALYIPGSKDITINDGNYRNLSWDGTKFSKNGWYGPQEDNEVEPGASSGPSIQAWDLEAFYQKGNQLSLASGFDLVNGAYDPVHRRTFKSGDIFLSTSGSKNNFDYVLDINWNNLSYDVVKLTANSQLANSSIFASSGPWTYLSGGTQIESGTFNLLDSLTDAETGLRGGKHFLATGFDLSFLGEDIDFIASYTMQCGNDHILGEGKTTVTQVPLPGTLSLLGVAALGLFCRRK</sequence>
<evidence type="ECO:0000313" key="3">
    <source>
        <dbReference type="EMBL" id="MDE1461910.1"/>
    </source>
</evidence>